<reference evidence="2 3" key="1">
    <citation type="submission" date="2023-01" db="EMBL/GenBank/DDBJ databases">
        <title>Analysis of 21 Apiospora genomes using comparative genomics revels a genus with tremendous synthesis potential of carbohydrate active enzymes and secondary metabolites.</title>
        <authorList>
            <person name="Sorensen T."/>
        </authorList>
    </citation>
    <scope>NUCLEOTIDE SEQUENCE [LARGE SCALE GENOMIC DNA]</scope>
    <source>
        <strain evidence="2 3">CBS 33761</strain>
    </source>
</reference>
<protein>
    <submittedName>
        <fullName evidence="2">Uncharacterized protein</fullName>
    </submittedName>
</protein>
<dbReference type="Proteomes" id="UP001444661">
    <property type="component" value="Unassembled WGS sequence"/>
</dbReference>
<organism evidence="2 3">
    <name type="scientific">Apiospora rasikravindrae</name>
    <dbReference type="NCBI Taxonomy" id="990691"/>
    <lineage>
        <taxon>Eukaryota</taxon>
        <taxon>Fungi</taxon>
        <taxon>Dikarya</taxon>
        <taxon>Ascomycota</taxon>
        <taxon>Pezizomycotina</taxon>
        <taxon>Sordariomycetes</taxon>
        <taxon>Xylariomycetidae</taxon>
        <taxon>Amphisphaeriales</taxon>
        <taxon>Apiosporaceae</taxon>
        <taxon>Apiospora</taxon>
    </lineage>
</organism>
<comment type="caution">
    <text evidence="2">The sequence shown here is derived from an EMBL/GenBank/DDBJ whole genome shotgun (WGS) entry which is preliminary data.</text>
</comment>
<name>A0ABR1SLK7_9PEZI</name>
<feature type="compositionally biased region" description="Basic and acidic residues" evidence="1">
    <location>
        <begin position="177"/>
        <end position="197"/>
    </location>
</feature>
<feature type="compositionally biased region" description="Basic and acidic residues" evidence="1">
    <location>
        <begin position="216"/>
        <end position="245"/>
    </location>
</feature>
<feature type="compositionally biased region" description="Basic and acidic residues" evidence="1">
    <location>
        <begin position="286"/>
        <end position="326"/>
    </location>
</feature>
<proteinExistence type="predicted"/>
<feature type="compositionally biased region" description="Basic and acidic residues" evidence="1">
    <location>
        <begin position="264"/>
        <end position="276"/>
    </location>
</feature>
<sequence>METVNSMAAAAAKAVWGESNTTATANNETHGQEPISGAQGDVSKGEPFDKGNIDPQPNAASVNSHEPSTTGTPSTSTAHSTHQSSTHEPSTTTPTTSSTTTEPRHESESAQFAKTTGTAAGADKVPDNKHTEMKAQDTPADTSKAQNDTRDPENPQTHPKNAATDVDNTGEGINKGQDLDKIPPPKPLDELAREHGGDAGNVGETSSGKADSGIVGDKKEEAEGKEDPNDPHAKSSGEGTGEKYVKTSGLQADGGDFDATKPGAGREADRLLEQKGIHVTKGVPPKPEDQGAADKEHAEKGHADKGATDKDSGSSGEKKGTLSKIKEKLHRH</sequence>
<dbReference type="EMBL" id="JAQQWK010000009">
    <property type="protein sequence ID" value="KAK8035184.1"/>
    <property type="molecule type" value="Genomic_DNA"/>
</dbReference>
<feature type="compositionally biased region" description="Basic and acidic residues" evidence="1">
    <location>
        <begin position="43"/>
        <end position="52"/>
    </location>
</feature>
<keyword evidence="3" id="KW-1185">Reference proteome</keyword>
<evidence type="ECO:0000313" key="2">
    <source>
        <dbReference type="EMBL" id="KAK8035184.1"/>
    </source>
</evidence>
<feature type="compositionally biased region" description="Low complexity" evidence="1">
    <location>
        <begin position="64"/>
        <end position="101"/>
    </location>
</feature>
<feature type="compositionally biased region" description="Basic and acidic residues" evidence="1">
    <location>
        <begin position="124"/>
        <end position="135"/>
    </location>
</feature>
<feature type="compositionally biased region" description="Low complexity" evidence="1">
    <location>
        <begin position="8"/>
        <end position="27"/>
    </location>
</feature>
<gene>
    <name evidence="2" type="ORF">PG993_010179</name>
</gene>
<evidence type="ECO:0000313" key="3">
    <source>
        <dbReference type="Proteomes" id="UP001444661"/>
    </source>
</evidence>
<accession>A0ABR1SLK7</accession>
<evidence type="ECO:0000256" key="1">
    <source>
        <dbReference type="SAM" id="MobiDB-lite"/>
    </source>
</evidence>
<feature type="region of interest" description="Disordered" evidence="1">
    <location>
        <begin position="1"/>
        <end position="332"/>
    </location>
</feature>